<evidence type="ECO:0000313" key="3">
    <source>
        <dbReference type="Proteomes" id="UP000469194"/>
    </source>
</evidence>
<comment type="caution">
    <text evidence="2">The sequence shown here is derived from an EMBL/GenBank/DDBJ whole genome shotgun (WGS) entry which is preliminary data.</text>
</comment>
<gene>
    <name evidence="2" type="ORF">GFD25_00825</name>
</gene>
<keyword evidence="1" id="KW-0812">Transmembrane</keyword>
<sequence length="291" mass="30632">MMFNLLRSDLYRLIHGRKFWVVTVLVVLLTAGLLTTLMLLGAGAGAEQTDTDGISVTTNAVSGLAASARMMDSHTAMLSSSGLGNGSVLSMIVAVLAVLAVMDDWDAGFVKNLIAGRRGRTPYIAGRLLLSALLAVWNMVVTIVSLELSCLALGVRYRHAESIGVYLGFCGLRMLGVVTFVLIVVALAMIVRSKAFGVAAAVLVGAGIMGSMLNIVLSAVAMYAPWVGRLAQWLPSNNVKLYVDGAGLFATTAGGMSLGMPVWAHALICFAGWIVLSVGATILVNRRRDVC</sequence>
<dbReference type="EMBL" id="WHZW01000001">
    <property type="protein sequence ID" value="NEG88570.1"/>
    <property type="molecule type" value="Genomic_DNA"/>
</dbReference>
<evidence type="ECO:0000313" key="2">
    <source>
        <dbReference type="EMBL" id="NEG88570.1"/>
    </source>
</evidence>
<feature type="transmembrane region" description="Helical" evidence="1">
    <location>
        <begin position="123"/>
        <end position="146"/>
    </location>
</feature>
<dbReference type="Proteomes" id="UP000469194">
    <property type="component" value="Unassembled WGS sequence"/>
</dbReference>
<keyword evidence="3" id="KW-1185">Reference proteome</keyword>
<feature type="transmembrane region" description="Helical" evidence="1">
    <location>
        <begin position="83"/>
        <end position="102"/>
    </location>
</feature>
<keyword evidence="1" id="KW-0472">Membrane</keyword>
<evidence type="ECO:0000256" key="1">
    <source>
        <dbReference type="SAM" id="Phobius"/>
    </source>
</evidence>
<protein>
    <recommendedName>
        <fullName evidence="4">ABC transporter permease subunit</fullName>
    </recommendedName>
</protein>
<evidence type="ECO:0008006" key="4">
    <source>
        <dbReference type="Google" id="ProtNLM"/>
    </source>
</evidence>
<name>A0A6N9Z249_9BIFI</name>
<reference evidence="2 3" key="1">
    <citation type="submission" date="2019-10" db="EMBL/GenBank/DDBJ databases">
        <title>Bifidobacterium from non-human primates.</title>
        <authorList>
            <person name="Modesto M."/>
        </authorList>
    </citation>
    <scope>NUCLEOTIDE SEQUENCE [LARGE SCALE GENOMIC DNA]</scope>
    <source>
        <strain evidence="2 3">TRE17</strain>
    </source>
</reference>
<feature type="transmembrane region" description="Helical" evidence="1">
    <location>
        <begin position="20"/>
        <end position="42"/>
    </location>
</feature>
<proteinExistence type="predicted"/>
<feature type="transmembrane region" description="Helical" evidence="1">
    <location>
        <begin position="198"/>
        <end position="224"/>
    </location>
</feature>
<dbReference type="AlphaFoldDB" id="A0A6N9Z249"/>
<keyword evidence="1" id="KW-1133">Transmembrane helix</keyword>
<feature type="transmembrane region" description="Helical" evidence="1">
    <location>
        <begin position="166"/>
        <end position="191"/>
    </location>
</feature>
<accession>A0A6N9Z249</accession>
<organism evidence="2 3">
    <name type="scientific">Bifidobacterium aerophilum</name>
    <dbReference type="NCBI Taxonomy" id="1798155"/>
    <lineage>
        <taxon>Bacteria</taxon>
        <taxon>Bacillati</taxon>
        <taxon>Actinomycetota</taxon>
        <taxon>Actinomycetes</taxon>
        <taxon>Bifidobacteriales</taxon>
        <taxon>Bifidobacteriaceae</taxon>
        <taxon>Bifidobacterium</taxon>
    </lineage>
</organism>
<feature type="transmembrane region" description="Helical" evidence="1">
    <location>
        <begin position="262"/>
        <end position="284"/>
    </location>
</feature>